<dbReference type="EMBL" id="CP003360">
    <property type="protein sequence ID" value="AFM25835.1"/>
    <property type="molecule type" value="Genomic_DNA"/>
</dbReference>
<reference evidence="2" key="1">
    <citation type="submission" date="2012-06" db="EMBL/GenBank/DDBJ databases">
        <title>Complete sequence of chromosome of Desulfomonile tiedjei DSM 6799.</title>
        <authorList>
            <person name="Lucas S."/>
            <person name="Copeland A."/>
            <person name="Lapidus A."/>
            <person name="Glavina del Rio T."/>
            <person name="Dalin E."/>
            <person name="Tice H."/>
            <person name="Bruce D."/>
            <person name="Goodwin L."/>
            <person name="Pitluck S."/>
            <person name="Peters L."/>
            <person name="Ovchinnikova G."/>
            <person name="Zeytun A."/>
            <person name="Lu M."/>
            <person name="Kyrpides N."/>
            <person name="Mavromatis K."/>
            <person name="Ivanova N."/>
            <person name="Brettin T."/>
            <person name="Detter J.C."/>
            <person name="Han C."/>
            <person name="Larimer F."/>
            <person name="Land M."/>
            <person name="Hauser L."/>
            <person name="Markowitz V."/>
            <person name="Cheng J.-F."/>
            <person name="Hugenholtz P."/>
            <person name="Woyke T."/>
            <person name="Wu D."/>
            <person name="Spring S."/>
            <person name="Schroeder M."/>
            <person name="Brambilla E."/>
            <person name="Klenk H.-P."/>
            <person name="Eisen J.A."/>
        </authorList>
    </citation>
    <scope>NUCLEOTIDE SEQUENCE [LARGE SCALE GENOMIC DNA]</scope>
    <source>
        <strain evidence="2">ATCC 49306 / DSM 6799 / DCB-1</strain>
    </source>
</reference>
<sequence>MFCDKCKRTIDPGEERKLNDETLCDDCYIDRIFPRIRKSYYENDPAEFMRRLKETYSIHPQQYH</sequence>
<organism evidence="1 2">
    <name type="scientific">Desulfomonile tiedjei (strain ATCC 49306 / DSM 6799 / DCB-1)</name>
    <dbReference type="NCBI Taxonomy" id="706587"/>
    <lineage>
        <taxon>Bacteria</taxon>
        <taxon>Pseudomonadati</taxon>
        <taxon>Thermodesulfobacteriota</taxon>
        <taxon>Desulfomonilia</taxon>
        <taxon>Desulfomonilales</taxon>
        <taxon>Desulfomonilaceae</taxon>
        <taxon>Desulfomonile</taxon>
    </lineage>
</organism>
<dbReference type="KEGG" id="dti:Desti_3174"/>
<evidence type="ECO:0000313" key="2">
    <source>
        <dbReference type="Proteomes" id="UP000006055"/>
    </source>
</evidence>
<dbReference type="HOGENOM" id="CLU_2860465_0_0_7"/>
<dbReference type="Proteomes" id="UP000006055">
    <property type="component" value="Chromosome"/>
</dbReference>
<keyword evidence="2" id="KW-1185">Reference proteome</keyword>
<dbReference type="STRING" id="706587.Desti_3174"/>
<evidence type="ECO:0000313" key="1">
    <source>
        <dbReference type="EMBL" id="AFM25835.1"/>
    </source>
</evidence>
<dbReference type="AlphaFoldDB" id="I4C8E4"/>
<proteinExistence type="predicted"/>
<gene>
    <name evidence="1" type="ordered locus">Desti_3174</name>
</gene>
<protein>
    <submittedName>
        <fullName evidence="1">Uncharacterized protein</fullName>
    </submittedName>
</protein>
<name>I4C8E4_DESTA</name>
<dbReference type="RefSeq" id="WP_014810972.1">
    <property type="nucleotide sequence ID" value="NC_018025.1"/>
</dbReference>
<dbReference type="OrthoDB" id="5516583at2"/>
<accession>I4C8E4</accession>